<dbReference type="RefSeq" id="WP_357781453.1">
    <property type="nucleotide sequence ID" value="NZ_JBFAKC010000003.1"/>
</dbReference>
<evidence type="ECO:0000313" key="2">
    <source>
        <dbReference type="EMBL" id="MEV0707565.1"/>
    </source>
</evidence>
<accession>A0ABV3FQ72</accession>
<dbReference type="EMBL" id="JBFAKC010000003">
    <property type="protein sequence ID" value="MEV0707565.1"/>
    <property type="molecule type" value="Genomic_DNA"/>
</dbReference>
<evidence type="ECO:0000256" key="1">
    <source>
        <dbReference type="SAM" id="MobiDB-lite"/>
    </source>
</evidence>
<evidence type="ECO:0000313" key="3">
    <source>
        <dbReference type="Proteomes" id="UP001551695"/>
    </source>
</evidence>
<feature type="compositionally biased region" description="Basic and acidic residues" evidence="1">
    <location>
        <begin position="26"/>
        <end position="70"/>
    </location>
</feature>
<feature type="region of interest" description="Disordered" evidence="1">
    <location>
        <begin position="1"/>
        <end position="92"/>
    </location>
</feature>
<protein>
    <submittedName>
        <fullName evidence="2">Uncharacterized protein</fullName>
    </submittedName>
</protein>
<feature type="compositionally biased region" description="Basic and acidic residues" evidence="1">
    <location>
        <begin position="1"/>
        <end position="16"/>
    </location>
</feature>
<organism evidence="2 3">
    <name type="scientific">Nocardia aurea</name>
    <dbReference type="NCBI Taxonomy" id="2144174"/>
    <lineage>
        <taxon>Bacteria</taxon>
        <taxon>Bacillati</taxon>
        <taxon>Actinomycetota</taxon>
        <taxon>Actinomycetes</taxon>
        <taxon>Mycobacteriales</taxon>
        <taxon>Nocardiaceae</taxon>
        <taxon>Nocardia</taxon>
    </lineage>
</organism>
<comment type="caution">
    <text evidence="2">The sequence shown here is derived from an EMBL/GenBank/DDBJ whole genome shotgun (WGS) entry which is preliminary data.</text>
</comment>
<feature type="compositionally biased region" description="Basic and acidic residues" evidence="1">
    <location>
        <begin position="83"/>
        <end position="92"/>
    </location>
</feature>
<keyword evidence="3" id="KW-1185">Reference proteome</keyword>
<proteinExistence type="predicted"/>
<dbReference type="Proteomes" id="UP001551695">
    <property type="component" value="Unassembled WGS sequence"/>
</dbReference>
<name>A0ABV3FQ72_9NOCA</name>
<reference evidence="2 3" key="1">
    <citation type="submission" date="2024-06" db="EMBL/GenBank/DDBJ databases">
        <title>The Natural Products Discovery Center: Release of the First 8490 Sequenced Strains for Exploring Actinobacteria Biosynthetic Diversity.</title>
        <authorList>
            <person name="Kalkreuter E."/>
            <person name="Kautsar S.A."/>
            <person name="Yang D."/>
            <person name="Bader C.D."/>
            <person name="Teijaro C.N."/>
            <person name="Fluegel L."/>
            <person name="Davis C.M."/>
            <person name="Simpson J.R."/>
            <person name="Lauterbach L."/>
            <person name="Steele A.D."/>
            <person name="Gui C."/>
            <person name="Meng S."/>
            <person name="Li G."/>
            <person name="Viehrig K."/>
            <person name="Ye F."/>
            <person name="Su P."/>
            <person name="Kiefer A.F."/>
            <person name="Nichols A."/>
            <person name="Cepeda A.J."/>
            <person name="Yan W."/>
            <person name="Fan B."/>
            <person name="Jiang Y."/>
            <person name="Adhikari A."/>
            <person name="Zheng C.-J."/>
            <person name="Schuster L."/>
            <person name="Cowan T.M."/>
            <person name="Smanski M.J."/>
            <person name="Chevrette M.G."/>
            <person name="De Carvalho L.P.S."/>
            <person name="Shen B."/>
        </authorList>
    </citation>
    <scope>NUCLEOTIDE SEQUENCE [LARGE SCALE GENOMIC DNA]</scope>
    <source>
        <strain evidence="2 3">NPDC050403</strain>
    </source>
</reference>
<sequence length="92" mass="10841">MMRLHDEYDEMKRKSSADNGADVLEAIERAEAEREERTRLEAEEREHAAAEAHEQRDALARARVPRRSEDVVTPIDDDDPEGEYYRRESWLI</sequence>
<gene>
    <name evidence="2" type="ORF">AB0I48_08390</name>
</gene>